<dbReference type="Proteomes" id="UP000324748">
    <property type="component" value="Unassembled WGS sequence"/>
</dbReference>
<evidence type="ECO:0000256" key="1">
    <source>
        <dbReference type="SAM" id="MobiDB-lite"/>
    </source>
</evidence>
<accession>A0A5B0MP23</accession>
<evidence type="ECO:0000313" key="4">
    <source>
        <dbReference type="Proteomes" id="UP000324748"/>
    </source>
</evidence>
<sequence>MFQKNFLTLFIIFEVLQIFPSLALPSNEITKGVSATTETSRAGCRSQSTSMQVESVQRMVHPDGQNPKRELTESEKVNQGQKSLCGSILHFACTPLTCDWFEEK</sequence>
<organism evidence="3 4">
    <name type="scientific">Puccinia graminis f. sp. tritici</name>
    <dbReference type="NCBI Taxonomy" id="56615"/>
    <lineage>
        <taxon>Eukaryota</taxon>
        <taxon>Fungi</taxon>
        <taxon>Dikarya</taxon>
        <taxon>Basidiomycota</taxon>
        <taxon>Pucciniomycotina</taxon>
        <taxon>Pucciniomycetes</taxon>
        <taxon>Pucciniales</taxon>
        <taxon>Pucciniaceae</taxon>
        <taxon>Puccinia</taxon>
    </lineage>
</organism>
<dbReference type="OrthoDB" id="10275747at2759"/>
<feature type="region of interest" description="Disordered" evidence="1">
    <location>
        <begin position="35"/>
        <end position="76"/>
    </location>
</feature>
<keyword evidence="4" id="KW-1185">Reference proteome</keyword>
<name>A0A5B0MP23_PUCGR</name>
<feature type="signal peptide" evidence="2">
    <location>
        <begin position="1"/>
        <end position="23"/>
    </location>
</feature>
<reference evidence="3 4" key="1">
    <citation type="submission" date="2019-05" db="EMBL/GenBank/DDBJ databases">
        <title>Emergence of the Ug99 lineage of the wheat stem rust pathogen through somatic hybridization.</title>
        <authorList>
            <person name="Li F."/>
            <person name="Upadhyaya N.M."/>
            <person name="Sperschneider J."/>
            <person name="Matny O."/>
            <person name="Nguyen-Phuc H."/>
            <person name="Mago R."/>
            <person name="Raley C."/>
            <person name="Miller M.E."/>
            <person name="Silverstein K.A.T."/>
            <person name="Henningsen E."/>
            <person name="Hirsch C.D."/>
            <person name="Visser B."/>
            <person name="Pretorius Z.A."/>
            <person name="Steffenson B.J."/>
            <person name="Schwessinger B."/>
            <person name="Dodds P.N."/>
            <person name="Figueroa M."/>
        </authorList>
    </citation>
    <scope>NUCLEOTIDE SEQUENCE [LARGE SCALE GENOMIC DNA]</scope>
    <source>
        <strain evidence="3">21-0</strain>
    </source>
</reference>
<evidence type="ECO:0000256" key="2">
    <source>
        <dbReference type="SAM" id="SignalP"/>
    </source>
</evidence>
<gene>
    <name evidence="3" type="ORF">PGT21_030912</name>
</gene>
<feature type="chain" id="PRO_5022757927" evidence="2">
    <location>
        <begin position="24"/>
        <end position="104"/>
    </location>
</feature>
<protein>
    <submittedName>
        <fullName evidence="3">Uncharacterized protein</fullName>
    </submittedName>
</protein>
<comment type="caution">
    <text evidence="3">The sequence shown here is derived from an EMBL/GenBank/DDBJ whole genome shotgun (WGS) entry which is preliminary data.</text>
</comment>
<feature type="compositionally biased region" description="Polar residues" evidence="1">
    <location>
        <begin position="35"/>
        <end position="55"/>
    </location>
</feature>
<keyword evidence="2" id="KW-0732">Signal</keyword>
<dbReference type="AlphaFoldDB" id="A0A5B0MP23"/>
<proteinExistence type="predicted"/>
<feature type="compositionally biased region" description="Basic and acidic residues" evidence="1">
    <location>
        <begin position="66"/>
        <end position="76"/>
    </location>
</feature>
<evidence type="ECO:0000313" key="3">
    <source>
        <dbReference type="EMBL" id="KAA1078222.1"/>
    </source>
</evidence>
<dbReference type="EMBL" id="VSWC01000144">
    <property type="protein sequence ID" value="KAA1078222.1"/>
    <property type="molecule type" value="Genomic_DNA"/>
</dbReference>